<dbReference type="PROSITE" id="PS51257">
    <property type="entry name" value="PROKAR_LIPOPROTEIN"/>
    <property type="match status" value="1"/>
</dbReference>
<evidence type="ECO:0000313" key="1">
    <source>
        <dbReference type="EMBL" id="OGG07231.1"/>
    </source>
</evidence>
<accession>A0A1F5Z463</accession>
<proteinExistence type="predicted"/>
<dbReference type="EMBL" id="MFIX01000001">
    <property type="protein sequence ID" value="OGG07231.1"/>
    <property type="molecule type" value="Genomic_DNA"/>
</dbReference>
<reference evidence="1 2" key="1">
    <citation type="journal article" date="2016" name="Nat. Commun.">
        <title>Thousands of microbial genomes shed light on interconnected biogeochemical processes in an aquifer system.</title>
        <authorList>
            <person name="Anantharaman K."/>
            <person name="Brown C.T."/>
            <person name="Hug L.A."/>
            <person name="Sharon I."/>
            <person name="Castelle C.J."/>
            <person name="Probst A.J."/>
            <person name="Thomas B.C."/>
            <person name="Singh A."/>
            <person name="Wilkins M.J."/>
            <person name="Karaoz U."/>
            <person name="Brodie E.L."/>
            <person name="Williams K.H."/>
            <person name="Hubbard S.S."/>
            <person name="Banfield J.F."/>
        </authorList>
    </citation>
    <scope>NUCLEOTIDE SEQUENCE [LARGE SCALE GENOMIC DNA]</scope>
</reference>
<evidence type="ECO:0000313" key="2">
    <source>
        <dbReference type="Proteomes" id="UP000179129"/>
    </source>
</evidence>
<gene>
    <name evidence="1" type="ORF">A3F83_14095</name>
</gene>
<organism evidence="1 2">
    <name type="scientific">Candidatus Glassbacteria bacterium RIFCSPLOWO2_12_FULL_58_11</name>
    <dbReference type="NCBI Taxonomy" id="1817867"/>
    <lineage>
        <taxon>Bacteria</taxon>
        <taxon>Candidatus Glassiibacteriota</taxon>
    </lineage>
</organism>
<dbReference type="Proteomes" id="UP000179129">
    <property type="component" value="Unassembled WGS sequence"/>
</dbReference>
<comment type="caution">
    <text evidence="1">The sequence shown here is derived from an EMBL/GenBank/DDBJ whole genome shotgun (WGS) entry which is preliminary data.</text>
</comment>
<dbReference type="AlphaFoldDB" id="A0A1F5Z463"/>
<protein>
    <submittedName>
        <fullName evidence="1">Uncharacterized protein</fullName>
    </submittedName>
</protein>
<sequence length="488" mass="55345">MFPRFQKPLFAAVFLLTILFCSCMGSRPILSPTEEFLPDQQNWGKTAAPAGLIGDWYYNGKLDLSLTVDTLRVQGVWTLIESIESSNSFFRVIYRVGQIYNTIYIHALNKDEIEVAYTEGTASNAVQAAALPLIKIWYPMTSTNPWIATVLPSGLQGTWHIEDGLKETDIQQTQVVLDGISWNIEAVETNRTVDRLVLKNGDNRNWLYYKNIGAYQADVLLLNNPEDPQDRFGNIPGAWITLYRWWDLIQILHLNAGSRLNFNFSRNDYFRQEHKATLPAVDSLYENNLAGRLALEITGSTITCCSGSLTLRATFQIDLSKEKLYYILKDSLTTVLKDSSWSNTAHDLTENHEITLENDSLWLITGQGKVFFACRKLRPAKVYQLKDVLINLRPFLYPFSFQSDIFPNGLDIKAIVRFVDQTGTAYSIFRYSSSATFVYSGVIQDGNAVVDPGDGLKLIEYWYGDINPPSQSQNPYTKESKFTCKVVE</sequence>
<name>A0A1F5Z463_9BACT</name>